<evidence type="ECO:0000256" key="1">
    <source>
        <dbReference type="SAM" id="Phobius"/>
    </source>
</evidence>
<reference evidence="2" key="1">
    <citation type="submission" date="2020-04" db="EMBL/GenBank/DDBJ databases">
        <authorList>
            <person name="Chiriac C."/>
            <person name="Salcher M."/>
            <person name="Ghai R."/>
            <person name="Kavagutti S V."/>
        </authorList>
    </citation>
    <scope>NUCLEOTIDE SEQUENCE</scope>
</reference>
<keyword evidence="1" id="KW-1133">Transmembrane helix</keyword>
<gene>
    <name evidence="2" type="ORF">UFOVP33_55</name>
</gene>
<dbReference type="EMBL" id="LR796162">
    <property type="protein sequence ID" value="CAB4122799.1"/>
    <property type="molecule type" value="Genomic_DNA"/>
</dbReference>
<feature type="transmembrane region" description="Helical" evidence="1">
    <location>
        <begin position="199"/>
        <end position="219"/>
    </location>
</feature>
<name>A0A6J5KRC1_9CAUD</name>
<protein>
    <submittedName>
        <fullName evidence="2">Uncharacterized protein</fullName>
    </submittedName>
</protein>
<evidence type="ECO:0000313" key="2">
    <source>
        <dbReference type="EMBL" id="CAB4122799.1"/>
    </source>
</evidence>
<accession>A0A6J5KRC1</accession>
<keyword evidence="1" id="KW-0812">Transmembrane</keyword>
<sequence length="229" mass="26514">MPIGTALLAATQAYSLAKQGIALYKDIKNTAGDVKGILNDFNKQFAGKKVSKEQAQQIEQERERVKEIGAADPHDVMGQIGDHLGAFFDAFDAIEALFWKEERAAKQVYKGDMSVSRRALRRVLIRTRLQQMHAEIRTEMTWNAPIELGDLWTQFQNMREQVIKEQEVALLAQEKQEKIDAARAVEVRRRQIERIKYHVSWVSGVLFVVVYLHVLTYLIEQDRFWRWGQ</sequence>
<keyword evidence="1" id="KW-0472">Membrane</keyword>
<organism evidence="2">
    <name type="scientific">uncultured Caudovirales phage</name>
    <dbReference type="NCBI Taxonomy" id="2100421"/>
    <lineage>
        <taxon>Viruses</taxon>
        <taxon>Duplodnaviria</taxon>
        <taxon>Heunggongvirae</taxon>
        <taxon>Uroviricota</taxon>
        <taxon>Caudoviricetes</taxon>
        <taxon>Peduoviridae</taxon>
        <taxon>Maltschvirus</taxon>
        <taxon>Maltschvirus maltsch</taxon>
    </lineage>
</organism>
<proteinExistence type="predicted"/>